<comment type="subunit">
    <text evidence="5 10">Heterodimer of LeuC and LeuD.</text>
</comment>
<evidence type="ECO:0000256" key="6">
    <source>
        <dbReference type="ARBA" id="ARBA00022430"/>
    </source>
</evidence>
<dbReference type="EMBL" id="WESC01000002">
    <property type="protein sequence ID" value="KAB7742224.1"/>
    <property type="molecule type" value="Genomic_DNA"/>
</dbReference>
<accession>A0A6N6VMG6</accession>
<dbReference type="Pfam" id="PF00694">
    <property type="entry name" value="Aconitase_C"/>
    <property type="match status" value="1"/>
</dbReference>
<comment type="similarity">
    <text evidence="4 10">Belongs to the LeuD family. LeuD type 1 subfamily.</text>
</comment>
<evidence type="ECO:0000256" key="10">
    <source>
        <dbReference type="HAMAP-Rule" id="MF_01031"/>
    </source>
</evidence>
<dbReference type="HAMAP" id="MF_01031">
    <property type="entry name" value="LeuD_type1"/>
    <property type="match status" value="1"/>
</dbReference>
<feature type="domain" description="Aconitase A/isopropylmalate dehydratase small subunit swivel" evidence="11">
    <location>
        <begin position="1"/>
        <end position="123"/>
    </location>
</feature>
<dbReference type="GO" id="GO:0009316">
    <property type="term" value="C:3-isopropylmalate dehydratase complex"/>
    <property type="evidence" value="ECO:0007669"/>
    <property type="project" value="InterPro"/>
</dbReference>
<protein>
    <recommendedName>
        <fullName evidence="10">3-isopropylmalate dehydratase small subunit</fullName>
        <ecNumber evidence="10">4.2.1.33</ecNumber>
    </recommendedName>
    <alternativeName>
        <fullName evidence="10">Alpha-IPM isomerase</fullName>
        <shortName evidence="10">IPMI</shortName>
    </alternativeName>
    <alternativeName>
        <fullName evidence="10">Isopropylmalate isomerase</fullName>
    </alternativeName>
</protein>
<dbReference type="InterPro" id="IPR015928">
    <property type="entry name" value="Aconitase/3IPM_dehydase_swvl"/>
</dbReference>
<evidence type="ECO:0000256" key="8">
    <source>
        <dbReference type="ARBA" id="ARBA00023239"/>
    </source>
</evidence>
<dbReference type="GO" id="GO:0009098">
    <property type="term" value="P:L-leucine biosynthetic process"/>
    <property type="evidence" value="ECO:0007669"/>
    <property type="project" value="UniProtKB-UniRule"/>
</dbReference>
<comment type="pathway">
    <text evidence="3 10">Amino-acid biosynthesis; L-leucine biosynthesis; L-leucine from 3-methyl-2-oxobutanoate: step 2/4.</text>
</comment>
<keyword evidence="13" id="KW-1185">Reference proteome</keyword>
<reference evidence="12 13" key="1">
    <citation type="submission" date="2019-09" db="EMBL/GenBank/DDBJ databases">
        <title>Parvibaculum sedimenti sp. nov., isolated from sediment.</title>
        <authorList>
            <person name="Wang Y."/>
        </authorList>
    </citation>
    <scope>NUCLEOTIDE SEQUENCE [LARGE SCALE GENOMIC DNA]</scope>
    <source>
        <strain evidence="12 13">HXT-9</strain>
    </source>
</reference>
<keyword evidence="7 10" id="KW-0028">Amino-acid biosynthesis</keyword>
<dbReference type="Proteomes" id="UP000468901">
    <property type="component" value="Unassembled WGS sequence"/>
</dbReference>
<keyword evidence="8 10" id="KW-0456">Lyase</keyword>
<dbReference type="AlphaFoldDB" id="A0A6N6VMG6"/>
<comment type="catalytic activity">
    <reaction evidence="1 10">
        <text>(2R,3S)-3-isopropylmalate = (2S)-2-isopropylmalate</text>
        <dbReference type="Rhea" id="RHEA:32287"/>
        <dbReference type="ChEBI" id="CHEBI:1178"/>
        <dbReference type="ChEBI" id="CHEBI:35121"/>
        <dbReference type="EC" id="4.2.1.33"/>
    </reaction>
</comment>
<evidence type="ECO:0000256" key="4">
    <source>
        <dbReference type="ARBA" id="ARBA00009845"/>
    </source>
</evidence>
<dbReference type="GO" id="GO:0003861">
    <property type="term" value="F:3-isopropylmalate dehydratase activity"/>
    <property type="evidence" value="ECO:0007669"/>
    <property type="project" value="UniProtKB-UniRule"/>
</dbReference>
<dbReference type="InterPro" id="IPR000573">
    <property type="entry name" value="AconitaseA/IPMdHydase_ssu_swvl"/>
</dbReference>
<dbReference type="SUPFAM" id="SSF52016">
    <property type="entry name" value="LeuD/IlvD-like"/>
    <property type="match status" value="1"/>
</dbReference>
<name>A0A6N6VMG6_9HYPH</name>
<dbReference type="PANTHER" id="PTHR43345">
    <property type="entry name" value="3-ISOPROPYLMALATE DEHYDRATASE SMALL SUBUNIT 2-RELATED-RELATED"/>
    <property type="match status" value="1"/>
</dbReference>
<evidence type="ECO:0000256" key="5">
    <source>
        <dbReference type="ARBA" id="ARBA00011271"/>
    </source>
</evidence>
<comment type="caution">
    <text evidence="12">The sequence shown here is derived from an EMBL/GenBank/DDBJ whole genome shotgun (WGS) entry which is preliminary data.</text>
</comment>
<dbReference type="RefSeq" id="WP_152214646.1">
    <property type="nucleotide sequence ID" value="NZ_JBAQYD010000122.1"/>
</dbReference>
<evidence type="ECO:0000256" key="7">
    <source>
        <dbReference type="ARBA" id="ARBA00022605"/>
    </source>
</evidence>
<dbReference type="CDD" id="cd01577">
    <property type="entry name" value="IPMI_Swivel"/>
    <property type="match status" value="1"/>
</dbReference>
<organism evidence="12 13">
    <name type="scientific">Parvibaculum sedimenti</name>
    <dbReference type="NCBI Taxonomy" id="2608632"/>
    <lineage>
        <taxon>Bacteria</taxon>
        <taxon>Pseudomonadati</taxon>
        <taxon>Pseudomonadota</taxon>
        <taxon>Alphaproteobacteria</taxon>
        <taxon>Hyphomicrobiales</taxon>
        <taxon>Parvibaculaceae</taxon>
        <taxon>Parvibaculum</taxon>
    </lineage>
</organism>
<evidence type="ECO:0000313" key="13">
    <source>
        <dbReference type="Proteomes" id="UP000468901"/>
    </source>
</evidence>
<evidence type="ECO:0000313" key="12">
    <source>
        <dbReference type="EMBL" id="KAB7742224.1"/>
    </source>
</evidence>
<keyword evidence="6 10" id="KW-0432">Leucine biosynthesis</keyword>
<comment type="function">
    <text evidence="2 10">Catalyzes the isomerization between 2-isopropylmalate and 3-isopropylmalate, via the formation of 2-isopropylmaleate.</text>
</comment>
<sequence>MDKFNKLTGVAAPMPLINIDTDMIIPKQFLKTIKRTGLGKNLFDEMRYDEKGNEKPDFVLNKPAYRNAQILVTGENFGCGSSREHAPWALVDFGIRCVIAPSFADIFYNNCFQNGILPIVLPQSDVDKLMDDAERGSNAVVTVDLEAQEIRGPDGGVIKFDIDPFRKHCMLEGLDGVGLTLKKVDTIASYEKRHAAEQPWL</sequence>
<dbReference type="Gene3D" id="3.20.19.10">
    <property type="entry name" value="Aconitase, domain 4"/>
    <property type="match status" value="1"/>
</dbReference>
<dbReference type="InterPro" id="IPR004431">
    <property type="entry name" value="3-IsopropMal_deHydase_ssu"/>
</dbReference>
<dbReference type="EC" id="4.2.1.33" evidence="10"/>
<gene>
    <name evidence="10 12" type="primary">leuD</name>
    <name evidence="12" type="ORF">F2P47_02850</name>
</gene>
<dbReference type="InterPro" id="IPR050075">
    <property type="entry name" value="LeuD"/>
</dbReference>
<evidence type="ECO:0000259" key="11">
    <source>
        <dbReference type="Pfam" id="PF00694"/>
    </source>
</evidence>
<evidence type="ECO:0000256" key="2">
    <source>
        <dbReference type="ARBA" id="ARBA00002695"/>
    </source>
</evidence>
<evidence type="ECO:0000256" key="1">
    <source>
        <dbReference type="ARBA" id="ARBA00000491"/>
    </source>
</evidence>
<evidence type="ECO:0000256" key="9">
    <source>
        <dbReference type="ARBA" id="ARBA00023304"/>
    </source>
</evidence>
<dbReference type="NCBIfam" id="NF002458">
    <property type="entry name" value="PRK01641.1"/>
    <property type="match status" value="1"/>
</dbReference>
<dbReference type="NCBIfam" id="TIGR00171">
    <property type="entry name" value="leuD"/>
    <property type="match status" value="1"/>
</dbReference>
<keyword evidence="9 10" id="KW-0100">Branched-chain amino acid biosynthesis</keyword>
<dbReference type="PANTHER" id="PTHR43345:SF5">
    <property type="entry name" value="3-ISOPROPYLMALATE DEHYDRATASE SMALL SUBUNIT"/>
    <property type="match status" value="1"/>
</dbReference>
<proteinExistence type="inferred from homology"/>
<evidence type="ECO:0000256" key="3">
    <source>
        <dbReference type="ARBA" id="ARBA00004729"/>
    </source>
</evidence>
<dbReference type="FunFam" id="3.20.19.10:FF:000003">
    <property type="entry name" value="3-isopropylmalate dehydratase small subunit"/>
    <property type="match status" value="1"/>
</dbReference>
<dbReference type="InterPro" id="IPR033940">
    <property type="entry name" value="IPMI_Swivel"/>
</dbReference>
<dbReference type="UniPathway" id="UPA00048">
    <property type="reaction ID" value="UER00071"/>
</dbReference>